<dbReference type="Pfam" id="PF04390">
    <property type="entry name" value="LptE"/>
    <property type="match status" value="1"/>
</dbReference>
<dbReference type="GO" id="GO:0019867">
    <property type="term" value="C:outer membrane"/>
    <property type="evidence" value="ECO:0007669"/>
    <property type="project" value="InterPro"/>
</dbReference>
<gene>
    <name evidence="1" type="ORF">DES40_2248</name>
</gene>
<evidence type="ECO:0000313" key="1">
    <source>
        <dbReference type="EMBL" id="RKQ69447.1"/>
    </source>
</evidence>
<dbReference type="GO" id="GO:0043165">
    <property type="term" value="P:Gram-negative-bacterium-type cell outer membrane assembly"/>
    <property type="evidence" value="ECO:0007669"/>
    <property type="project" value="InterPro"/>
</dbReference>
<dbReference type="InParanoid" id="A0A420WEP0"/>
<dbReference type="PROSITE" id="PS51257">
    <property type="entry name" value="PROKAR_LIPOPROTEIN"/>
    <property type="match status" value="1"/>
</dbReference>
<evidence type="ECO:0000313" key="2">
    <source>
        <dbReference type="Proteomes" id="UP000282211"/>
    </source>
</evidence>
<comment type="caution">
    <text evidence="1">The sequence shown here is derived from an EMBL/GenBank/DDBJ whole genome shotgun (WGS) entry which is preliminary data.</text>
</comment>
<keyword evidence="1" id="KW-0449">Lipoprotein</keyword>
<dbReference type="EMBL" id="RBII01000002">
    <property type="protein sequence ID" value="RKQ69447.1"/>
    <property type="molecule type" value="Genomic_DNA"/>
</dbReference>
<reference evidence="1 2" key="1">
    <citation type="submission" date="2018-10" db="EMBL/GenBank/DDBJ databases">
        <title>Genomic Encyclopedia of Type Strains, Phase IV (KMG-IV): sequencing the most valuable type-strain genomes for metagenomic binning, comparative biology and taxonomic classification.</title>
        <authorList>
            <person name="Goeker M."/>
        </authorList>
    </citation>
    <scope>NUCLEOTIDE SEQUENCE [LARGE SCALE GENOMIC DNA]</scope>
    <source>
        <strain evidence="1 2">DSM 22008</strain>
    </source>
</reference>
<dbReference type="RefSeq" id="WP_121102151.1">
    <property type="nucleotide sequence ID" value="NZ_RBII01000002.1"/>
</dbReference>
<dbReference type="AlphaFoldDB" id="A0A420WEP0"/>
<protein>
    <submittedName>
        <fullName evidence="1">LPS-assembly lipoprotein</fullName>
    </submittedName>
</protein>
<sequence>MRNLAILILSALSLGLLTACGFAPVHGGSNLSSNSASALQNITLIVEDGKDANDKEASFHLNQRLRDRIGVNQGAYTLTVSPSWSRGRLGISSDDVASRYDGSLRAKYTLTDTRSGKVMNTGNVTAVSTYGASEDPYAVIASNNNAVRNVAAEAADRIIFKLAGYFAEADLSKTAP</sequence>
<organism evidence="1 2">
    <name type="scientific">Litorimonas taeanensis</name>
    <dbReference type="NCBI Taxonomy" id="568099"/>
    <lineage>
        <taxon>Bacteria</taxon>
        <taxon>Pseudomonadati</taxon>
        <taxon>Pseudomonadota</taxon>
        <taxon>Alphaproteobacteria</taxon>
        <taxon>Maricaulales</taxon>
        <taxon>Robiginitomaculaceae</taxon>
    </lineage>
</organism>
<accession>A0A420WEP0</accession>
<dbReference type="OrthoDB" id="7631819at2"/>
<dbReference type="Proteomes" id="UP000282211">
    <property type="component" value="Unassembled WGS sequence"/>
</dbReference>
<keyword evidence="2" id="KW-1185">Reference proteome</keyword>
<name>A0A420WEP0_9PROT</name>
<dbReference type="InterPro" id="IPR007485">
    <property type="entry name" value="LPS_assembly_LptE"/>
</dbReference>
<dbReference type="Gene3D" id="3.30.160.150">
    <property type="entry name" value="Lipoprotein like domain"/>
    <property type="match status" value="1"/>
</dbReference>
<proteinExistence type="predicted"/>